<dbReference type="AlphaFoldDB" id="A0A6V3QJU7"/>
<proteinExistence type="predicted"/>
<sequence>MAWTVPKQIRRHLLFLSHQPRSKFLILLLVVPLLVVVLREKASRMGGDLQGRKEFFVAKDSNRGESFSNGEVVEEVESGGNSVGGLGIKLNGCGHSISSKTKSKLVYATSSSSKVFNDMDWERTLFEKRNEDLPGEFWLFGEDSWDQKHGRPGMDLTKSQNPMCVFDIFERESWLYESMRQGGAIDQFYAYAGDMEPCDQPLKIKSGKLLVRKIAAMYHSLMMMEDGSTLIWLDTDVTIRDPVDELFLAFVRHKDITYIPFMSDPEWADRNSSAIDFKSLDDPFWRIESGLVAFTANDRSRGFLSEVLDMYRGGLLELAQRCLAVINEGKKIQDIPISKFKAYQNSEMVEEMCHQPWLKRNLYMDDIFSVTLTLHRHHHFKTGLKQGWFWMGCHRDCERCRNTIFKKCPQYCSTCPYKMHPKGLPYYVFPDTVYGSQPYLTPFNTVQYFLHHCGQGAYSKTFREGSKTVKSTPLWVLEGTDKELTFSPWERFNDTIEFRFNGESFETLHDLHWSIEARLRRQEAGLWPRHWPLVGVKKWWRNNDDTTSTAVA</sequence>
<organism evidence="1">
    <name type="scientific">Lotharella globosa</name>
    <dbReference type="NCBI Taxonomy" id="91324"/>
    <lineage>
        <taxon>Eukaryota</taxon>
        <taxon>Sar</taxon>
        <taxon>Rhizaria</taxon>
        <taxon>Cercozoa</taxon>
        <taxon>Chlorarachniophyceae</taxon>
        <taxon>Lotharella</taxon>
    </lineage>
</organism>
<reference evidence="1" key="1">
    <citation type="submission" date="2021-01" db="EMBL/GenBank/DDBJ databases">
        <authorList>
            <person name="Corre E."/>
            <person name="Pelletier E."/>
            <person name="Niang G."/>
            <person name="Scheremetjew M."/>
            <person name="Finn R."/>
            <person name="Kale V."/>
            <person name="Holt S."/>
            <person name="Cochrane G."/>
            <person name="Meng A."/>
            <person name="Brown T."/>
            <person name="Cohen L."/>
        </authorList>
    </citation>
    <scope>NUCLEOTIDE SEQUENCE</scope>
    <source>
        <strain evidence="1">CCCM811</strain>
    </source>
</reference>
<gene>
    <name evidence="1" type="ORF">LGLO00237_LOCUS24405</name>
</gene>
<name>A0A6V3QJU7_9EUKA</name>
<accession>A0A6V3QJU7</accession>
<evidence type="ECO:0000313" key="1">
    <source>
        <dbReference type="EMBL" id="CAE0672754.1"/>
    </source>
</evidence>
<dbReference type="EMBL" id="HBIV01034224">
    <property type="protein sequence ID" value="CAE0672754.1"/>
    <property type="molecule type" value="Transcribed_RNA"/>
</dbReference>
<protein>
    <submittedName>
        <fullName evidence="1">Uncharacterized protein</fullName>
    </submittedName>
</protein>